<dbReference type="EMBL" id="JABELX010000009">
    <property type="protein sequence ID" value="NNH73052.1"/>
    <property type="molecule type" value="Genomic_DNA"/>
</dbReference>
<feature type="signal peptide" evidence="1">
    <location>
        <begin position="1"/>
        <end position="26"/>
    </location>
</feature>
<accession>A0A849C301</accession>
<keyword evidence="3" id="KW-1185">Reference proteome</keyword>
<evidence type="ECO:0000313" key="3">
    <source>
        <dbReference type="Proteomes" id="UP000586827"/>
    </source>
</evidence>
<dbReference type="RefSeq" id="WP_067523438.1">
    <property type="nucleotide sequence ID" value="NZ_JABELX010000009.1"/>
</dbReference>
<evidence type="ECO:0000256" key="1">
    <source>
        <dbReference type="SAM" id="SignalP"/>
    </source>
</evidence>
<dbReference type="AlphaFoldDB" id="A0A849C301"/>
<comment type="caution">
    <text evidence="2">The sequence shown here is derived from an EMBL/GenBank/DDBJ whole genome shotgun (WGS) entry which is preliminary data.</text>
</comment>
<name>A0A849C301_9NOCA</name>
<proteinExistence type="predicted"/>
<feature type="chain" id="PRO_5032804630" evidence="1">
    <location>
        <begin position="27"/>
        <end position="72"/>
    </location>
</feature>
<protein>
    <submittedName>
        <fullName evidence="2">Uncharacterized protein</fullName>
    </submittedName>
</protein>
<organism evidence="2 3">
    <name type="scientific">Nocardia uniformis</name>
    <dbReference type="NCBI Taxonomy" id="53432"/>
    <lineage>
        <taxon>Bacteria</taxon>
        <taxon>Bacillati</taxon>
        <taxon>Actinomycetota</taxon>
        <taxon>Actinomycetes</taxon>
        <taxon>Mycobacteriales</taxon>
        <taxon>Nocardiaceae</taxon>
        <taxon>Nocardia</taxon>
    </lineage>
</organism>
<evidence type="ECO:0000313" key="2">
    <source>
        <dbReference type="EMBL" id="NNH73052.1"/>
    </source>
</evidence>
<keyword evidence="1" id="KW-0732">Signal</keyword>
<reference evidence="2 3" key="1">
    <citation type="submission" date="2020-05" db="EMBL/GenBank/DDBJ databases">
        <title>MicrobeNet Type strains.</title>
        <authorList>
            <person name="Nicholson A.C."/>
        </authorList>
    </citation>
    <scope>NUCLEOTIDE SEQUENCE [LARGE SCALE GENOMIC DNA]</scope>
    <source>
        <strain evidence="2 3">JCM 3224</strain>
    </source>
</reference>
<sequence>MRIMLRTGVIAFGIGAAALVAGPASAEIPLEQAPAVEVVTPDATHAAPILGDGDAMCSQVTGSFGKDYKACM</sequence>
<dbReference type="Proteomes" id="UP000586827">
    <property type="component" value="Unassembled WGS sequence"/>
</dbReference>
<gene>
    <name evidence="2" type="ORF">HLB23_24855</name>
</gene>